<proteinExistence type="predicted"/>
<keyword evidence="2" id="KW-1185">Reference proteome</keyword>
<dbReference type="Proteomes" id="UP000670475">
    <property type="component" value="Unassembled WGS sequence"/>
</dbReference>
<gene>
    <name evidence="1" type="ORF">JFN87_15880</name>
</gene>
<organism evidence="1 2">
    <name type="scientific">Streptomyces montanisoli</name>
    <dbReference type="NCBI Taxonomy" id="2798581"/>
    <lineage>
        <taxon>Bacteria</taxon>
        <taxon>Bacillati</taxon>
        <taxon>Actinomycetota</taxon>
        <taxon>Actinomycetes</taxon>
        <taxon>Kitasatosporales</taxon>
        <taxon>Streptomycetaceae</taxon>
        <taxon>Streptomyces</taxon>
    </lineage>
</organism>
<evidence type="ECO:0000313" key="1">
    <source>
        <dbReference type="EMBL" id="MBP0458970.1"/>
    </source>
</evidence>
<dbReference type="AlphaFoldDB" id="A0A940M9V7"/>
<sequence length="339" mass="36364">MLLADTCPTLQRMWTVELRHHPGGLSLACSRCASGRPLRATSARSAALTHLASHARTDVLPGHLRTCQCRARGCHWHTRHRGCSGPVLLALTCERSGRSWRLADACAACVAATSHTAVVPSTLPSPTPRTVLGAPAAGCASSPYGPAEQRRVREMLTYLAAALPCFTSPAARLLALQCALRADTRGQVRLPGGFLRSMRLHGRMELWHELEHAGWLHRVSRKADPLTVRLLDATVLAQAPGRAARTRAAEWALRPAPLEAAGGLPPVLRLTALALAAHTTAATGDAEIGPLSRLCGQPPQQLPDLLDHLVRSHLLALWRRSPDHEGIIWLVQGLTSACG</sequence>
<dbReference type="EMBL" id="JAGIQL010000057">
    <property type="protein sequence ID" value="MBP0458970.1"/>
    <property type="molecule type" value="Genomic_DNA"/>
</dbReference>
<accession>A0A940M9V7</accession>
<protein>
    <submittedName>
        <fullName evidence="1">Uncharacterized protein</fullName>
    </submittedName>
</protein>
<reference evidence="1" key="1">
    <citation type="submission" date="2021-03" db="EMBL/GenBank/DDBJ databases">
        <title>Whole genome sequence of Streptomyces bomunensis MMS17-BM035.</title>
        <authorList>
            <person name="Lee J.H."/>
        </authorList>
    </citation>
    <scope>NUCLEOTIDE SEQUENCE</scope>
    <source>
        <strain evidence="1">MMS17-BM035</strain>
    </source>
</reference>
<evidence type="ECO:0000313" key="2">
    <source>
        <dbReference type="Proteomes" id="UP000670475"/>
    </source>
</evidence>
<name>A0A940M9V7_9ACTN</name>
<comment type="caution">
    <text evidence="1">The sequence shown here is derived from an EMBL/GenBank/DDBJ whole genome shotgun (WGS) entry which is preliminary data.</text>
</comment>
<dbReference type="RefSeq" id="WP_209340716.1">
    <property type="nucleotide sequence ID" value="NZ_JAGIQL010000057.1"/>
</dbReference>